<evidence type="ECO:0000313" key="1">
    <source>
        <dbReference type="EMBL" id="GLO64491.1"/>
    </source>
</evidence>
<dbReference type="Proteomes" id="UP001275436">
    <property type="component" value="Unassembled WGS sequence"/>
</dbReference>
<dbReference type="Pfam" id="PF10011">
    <property type="entry name" value="DUF2254"/>
    <property type="match status" value="1"/>
</dbReference>
<accession>A0ABQ5TCY8</accession>
<comment type="caution">
    <text evidence="1">The sequence shown here is derived from an EMBL/GenBank/DDBJ whole genome shotgun (WGS) entry which is preliminary data.</text>
</comment>
<dbReference type="EMBL" id="BSKO01000001">
    <property type="protein sequence ID" value="GLO64491.1"/>
    <property type="molecule type" value="Genomic_DNA"/>
</dbReference>
<organism evidence="1 2">
    <name type="scientific">Oceanobacillus kimchii</name>
    <dbReference type="NCBI Taxonomy" id="746691"/>
    <lineage>
        <taxon>Bacteria</taxon>
        <taxon>Bacillati</taxon>
        <taxon>Bacillota</taxon>
        <taxon>Bacilli</taxon>
        <taxon>Bacillales</taxon>
        <taxon>Bacillaceae</taxon>
        <taxon>Oceanobacillus</taxon>
    </lineage>
</organism>
<reference evidence="1 2" key="1">
    <citation type="submission" date="2023-02" db="EMBL/GenBank/DDBJ databases">
        <title>Oceanobacillus kimchii IFOP_LL358 isolated form Alexandrium catenella lab strain.</title>
        <authorList>
            <person name="Gajardo G."/>
            <person name="Ueki S."/>
            <person name="Maruyama F."/>
        </authorList>
    </citation>
    <scope>NUCLEOTIDE SEQUENCE [LARGE SCALE GENOMIC DNA]</scope>
    <source>
        <strain evidence="1 2">IFOP_LL358</strain>
    </source>
</reference>
<proteinExistence type="predicted"/>
<name>A0ABQ5TCY8_9BACI</name>
<protein>
    <submittedName>
        <fullName evidence="1">Uncharacterized protein</fullName>
    </submittedName>
</protein>
<evidence type="ECO:0000313" key="2">
    <source>
        <dbReference type="Proteomes" id="UP001275436"/>
    </source>
</evidence>
<keyword evidence="2" id="KW-1185">Reference proteome</keyword>
<sequence length="67" mass="7427">MIGNERTNLQDIEFPMDKLVEIAVKALSTGMNDPNTAINCIHRLGGLLTELAGNYREVTYFSDNQGI</sequence>
<dbReference type="InterPro" id="IPR018723">
    <property type="entry name" value="DUF2254_membrane"/>
</dbReference>
<gene>
    <name evidence="1" type="ORF">MACH08_02750</name>
</gene>